<dbReference type="NCBIfam" id="TIGR02401">
    <property type="entry name" value="trehalose_TreY"/>
    <property type="match status" value="1"/>
</dbReference>
<dbReference type="InterPro" id="IPR013797">
    <property type="entry name" value="Maltooligo_trehalose_synth_4"/>
</dbReference>
<dbReference type="EC" id="5.4.99.15" evidence="2"/>
<dbReference type="SUPFAM" id="SSF51445">
    <property type="entry name" value="(Trans)glycosidases"/>
    <property type="match status" value="1"/>
</dbReference>
<comment type="caution">
    <text evidence="2">The sequence shown here is derived from an EMBL/GenBank/DDBJ whole genome shotgun (WGS) entry which is preliminary data.</text>
</comment>
<keyword evidence="2" id="KW-0413">Isomerase</keyword>
<gene>
    <name evidence="2" type="primary">treY</name>
    <name evidence="2" type="ORF">ACFFIZ_17945</name>
</gene>
<dbReference type="Gene3D" id="1.10.10.470">
    <property type="entry name" value="Maltooligosyl trehalose synthase, domain 4"/>
    <property type="match status" value="1"/>
</dbReference>
<keyword evidence="3" id="KW-1185">Reference proteome</keyword>
<sequence length="747" mass="83059">MSMQFPTATCRIQLREGFDFDALRQRLDQIVGLGVSHLYLSPIFTATPGSTHGYDVTDPTEIDPAIGGREGFDRLAAAAAERGLGVILDIVPNHTAFTPLNPWLADVMRHGHASRYARYFDIDWHAGPLVLPFLGEPFRKMLRDGAFRIQGDAWMVGDMAIPMAPGSATTDDLDVLHQAQHWRLVHYEKERDSITHRRFFNVTGLIGMRVDDERVFDDTHALIFDLVRSGQVQGLRVDHIDGLADPATYLDRLADRLPDTPVWVEKILVGDETLPEDWATVGTTGYEVARLIARMLTPAEGMHRLDGIWRDATGDMSAFRDVLAQSKREVLDHELAAERLQLVQLAAAALDGRAEAEPGPETLREAVTELLVAMPRYRTYVAGGNASDDDRRLIAEVAHQAARGLRSDLVVRLLANVWGDPHSRADQAFVTRLQQVTGALLAKSQEDTAGFRWTRYLPANEVGAEPDEPGISQAEANSIMARARPSDMVLTSSHDTKRSEDTRMRMVAISHLPDDFHALWHASQNLPQAEGVDPRWRWYIAQCALGLYGAPDAADRLGAHLQKAMREAKETSFWTRPDQKAEDAAAAFGEGLLAQWSDAPPELSRLLSRGDTLILAQLLFKCVMPGFPDIYRGTDGLFLALTDPDNRRPVDWQALARLHEASAETDESTRKAHWTRTLLSLREKQRGFLADASSEVRIDETGVALDRRLGDQRLLARLEMPGAEPGEGHRMLDWSAPDGCRISLTFG</sequence>
<feature type="domain" description="Glycosyl hydrolase family 13 catalytic" evidence="1">
    <location>
        <begin position="7"/>
        <end position="682"/>
    </location>
</feature>
<reference evidence="2 3" key="1">
    <citation type="submission" date="2024-09" db="EMBL/GenBank/DDBJ databases">
        <authorList>
            <person name="Sun Q."/>
            <person name="Mori K."/>
        </authorList>
    </citation>
    <scope>NUCLEOTIDE SEQUENCE [LARGE SCALE GENOMIC DNA]</scope>
    <source>
        <strain evidence="2 3">CCM 7904</strain>
    </source>
</reference>
<dbReference type="EMBL" id="JBHLWQ010000172">
    <property type="protein sequence ID" value="MFC0202136.1"/>
    <property type="molecule type" value="Genomic_DNA"/>
</dbReference>
<dbReference type="SMART" id="SM00642">
    <property type="entry name" value="Aamy"/>
    <property type="match status" value="1"/>
</dbReference>
<dbReference type="Gene3D" id="1.10.150.200">
    <property type="entry name" value="Maltooligosyl trehalose synthase, domain 3"/>
    <property type="match status" value="1"/>
</dbReference>
<dbReference type="InterPro" id="IPR017853">
    <property type="entry name" value="GH"/>
</dbReference>
<dbReference type="Gene3D" id="3.20.20.80">
    <property type="entry name" value="Glycosidases"/>
    <property type="match status" value="1"/>
</dbReference>
<evidence type="ECO:0000313" key="2">
    <source>
        <dbReference type="EMBL" id="MFC0202136.1"/>
    </source>
</evidence>
<accession>A0ABV6CQ55</accession>
<dbReference type="PANTHER" id="PTHR10357:SF216">
    <property type="entry name" value="MALTOOLIGOSYL TREHALOSE SYNTHASE-RELATED"/>
    <property type="match status" value="1"/>
</dbReference>
<organism evidence="2 3">
    <name type="scientific">Paracoccus rhizosphaerae</name>
    <dbReference type="NCBI Taxonomy" id="1133347"/>
    <lineage>
        <taxon>Bacteria</taxon>
        <taxon>Pseudomonadati</taxon>
        <taxon>Pseudomonadota</taxon>
        <taxon>Alphaproteobacteria</taxon>
        <taxon>Rhodobacterales</taxon>
        <taxon>Paracoccaceae</taxon>
        <taxon>Paracoccus</taxon>
    </lineage>
</organism>
<dbReference type="InterPro" id="IPR006047">
    <property type="entry name" value="GH13_cat_dom"/>
</dbReference>
<protein>
    <submittedName>
        <fullName evidence="2">Malto-oligosyltrehalose synthase</fullName>
        <ecNumber evidence="2">5.4.99.15</ecNumber>
    </submittedName>
</protein>
<dbReference type="Proteomes" id="UP001589795">
    <property type="component" value="Unassembled WGS sequence"/>
</dbReference>
<dbReference type="InterPro" id="IPR012767">
    <property type="entry name" value="Trehalose_TreY"/>
</dbReference>
<dbReference type="RefSeq" id="WP_265507491.1">
    <property type="nucleotide sequence ID" value="NZ_JAOTBE010000033.1"/>
</dbReference>
<dbReference type="CDD" id="cd11336">
    <property type="entry name" value="AmyAc_MTSase"/>
    <property type="match status" value="1"/>
</dbReference>
<evidence type="ECO:0000259" key="1">
    <source>
        <dbReference type="SMART" id="SM00642"/>
    </source>
</evidence>
<dbReference type="Pfam" id="PF00128">
    <property type="entry name" value="Alpha-amylase"/>
    <property type="match status" value="1"/>
</dbReference>
<proteinExistence type="predicted"/>
<evidence type="ECO:0000313" key="3">
    <source>
        <dbReference type="Proteomes" id="UP001589795"/>
    </source>
</evidence>
<dbReference type="PANTHER" id="PTHR10357">
    <property type="entry name" value="ALPHA-AMYLASE FAMILY MEMBER"/>
    <property type="match status" value="1"/>
</dbReference>
<name>A0ABV6CQ55_9RHOB</name>
<dbReference type="GO" id="GO:0047470">
    <property type="term" value="F:(1,4)-alpha-D-glucan 1-alpha-D-glucosylmutase activity"/>
    <property type="evidence" value="ECO:0007669"/>
    <property type="project" value="UniProtKB-EC"/>
</dbReference>
<dbReference type="Gene3D" id="3.30.1590.10">
    <property type="entry name" value="Maltooligosyl trehalose synthase, domain 2"/>
    <property type="match status" value="1"/>
</dbReference>